<evidence type="ECO:0000313" key="2">
    <source>
        <dbReference type="EMBL" id="KAL2854713.1"/>
    </source>
</evidence>
<dbReference type="RefSeq" id="XP_070901577.1">
    <property type="nucleotide sequence ID" value="XM_071048983.1"/>
</dbReference>
<organism evidence="2 3">
    <name type="scientific">Aspergillus pseudodeflectus</name>
    <dbReference type="NCBI Taxonomy" id="176178"/>
    <lineage>
        <taxon>Eukaryota</taxon>
        <taxon>Fungi</taxon>
        <taxon>Dikarya</taxon>
        <taxon>Ascomycota</taxon>
        <taxon>Pezizomycotina</taxon>
        <taxon>Eurotiomycetes</taxon>
        <taxon>Eurotiomycetidae</taxon>
        <taxon>Eurotiales</taxon>
        <taxon>Aspergillaceae</taxon>
        <taxon>Aspergillus</taxon>
        <taxon>Aspergillus subgen. Nidulantes</taxon>
    </lineage>
</organism>
<protein>
    <submittedName>
        <fullName evidence="2">Uncharacterized protein</fullName>
    </submittedName>
</protein>
<accession>A0ABR4KU07</accession>
<dbReference type="EMBL" id="JBFXLR010000011">
    <property type="protein sequence ID" value="KAL2854713.1"/>
    <property type="molecule type" value="Genomic_DNA"/>
</dbReference>
<keyword evidence="3" id="KW-1185">Reference proteome</keyword>
<comment type="caution">
    <text evidence="2">The sequence shown here is derived from an EMBL/GenBank/DDBJ whole genome shotgun (WGS) entry which is preliminary data.</text>
</comment>
<feature type="compositionally biased region" description="Polar residues" evidence="1">
    <location>
        <begin position="1"/>
        <end position="13"/>
    </location>
</feature>
<dbReference type="Proteomes" id="UP001610444">
    <property type="component" value="Unassembled WGS sequence"/>
</dbReference>
<proteinExistence type="predicted"/>
<name>A0ABR4KU07_9EURO</name>
<evidence type="ECO:0000313" key="3">
    <source>
        <dbReference type="Proteomes" id="UP001610444"/>
    </source>
</evidence>
<sequence>MNISDTTSVKQDYSSSSDRTRESRRATSPVQTGVCLYLYLLLYSIVSEVDVNTHVRIILIFGLEAVSNTTLTKFEIAICDVLIS</sequence>
<gene>
    <name evidence="2" type="ORF">BJX68DRAFT_32580</name>
</gene>
<feature type="region of interest" description="Disordered" evidence="1">
    <location>
        <begin position="1"/>
        <end position="29"/>
    </location>
</feature>
<dbReference type="GeneID" id="98164147"/>
<reference evidence="2 3" key="1">
    <citation type="submission" date="2024-07" db="EMBL/GenBank/DDBJ databases">
        <title>Section-level genome sequencing and comparative genomics of Aspergillus sections Usti and Cavernicolus.</title>
        <authorList>
            <consortium name="Lawrence Berkeley National Laboratory"/>
            <person name="Nybo J.L."/>
            <person name="Vesth T.C."/>
            <person name="Theobald S."/>
            <person name="Frisvad J.C."/>
            <person name="Larsen T.O."/>
            <person name="Kjaerboelling I."/>
            <person name="Rothschild-Mancinelli K."/>
            <person name="Lyhne E.K."/>
            <person name="Kogle M.E."/>
            <person name="Barry K."/>
            <person name="Clum A."/>
            <person name="Na H."/>
            <person name="Ledsgaard L."/>
            <person name="Lin J."/>
            <person name="Lipzen A."/>
            <person name="Kuo A."/>
            <person name="Riley R."/>
            <person name="Mondo S."/>
            <person name="LaButti K."/>
            <person name="Haridas S."/>
            <person name="Pangalinan J."/>
            <person name="Salamov A.A."/>
            <person name="Simmons B.A."/>
            <person name="Magnuson J.K."/>
            <person name="Chen J."/>
            <person name="Drula E."/>
            <person name="Henrissat B."/>
            <person name="Wiebenga A."/>
            <person name="Lubbers R.J."/>
            <person name="Gomes A.C."/>
            <person name="Macurrencykelacurrency M.R."/>
            <person name="Stajich J."/>
            <person name="Grigoriev I.V."/>
            <person name="Mortensen U.H."/>
            <person name="De vries R.P."/>
            <person name="Baker S.E."/>
            <person name="Andersen M.R."/>
        </authorList>
    </citation>
    <scope>NUCLEOTIDE SEQUENCE [LARGE SCALE GENOMIC DNA]</scope>
    <source>
        <strain evidence="2 3">CBS 756.74</strain>
    </source>
</reference>
<evidence type="ECO:0000256" key="1">
    <source>
        <dbReference type="SAM" id="MobiDB-lite"/>
    </source>
</evidence>